<keyword evidence="2" id="KW-0812">Transmembrane</keyword>
<gene>
    <name evidence="3" type="ORF">PGLA2088_LOCUS36259</name>
</gene>
<reference evidence="3" key="1">
    <citation type="submission" date="2021-02" db="EMBL/GenBank/DDBJ databases">
        <authorList>
            <person name="Dougan E. K."/>
            <person name="Rhodes N."/>
            <person name="Thang M."/>
            <person name="Chan C."/>
        </authorList>
    </citation>
    <scope>NUCLEOTIDE SEQUENCE</scope>
</reference>
<feature type="transmembrane region" description="Helical" evidence="2">
    <location>
        <begin position="308"/>
        <end position="331"/>
    </location>
</feature>
<evidence type="ECO:0000313" key="4">
    <source>
        <dbReference type="Proteomes" id="UP000626109"/>
    </source>
</evidence>
<dbReference type="Proteomes" id="UP000626109">
    <property type="component" value="Unassembled WGS sequence"/>
</dbReference>
<sequence>APCLADGPDLEGQGDPGQLAWPVWLRWPRFRRHPGSRSPAWSRRLTPFPGLSSGKLVGVEALEMRRRLQEGTESNNGTNSSNLRAEVEEDGDPLISAIIGTFVLVGGTQLQPLILIINGFITAEVGKGFTALLAEFSPEKVIALILQIVSGFSVGTVGIQNSNAQTSLQGAVLIASVFQLGRQELEESITQSLQGEAQQWCLLAVDVIVTGLGAVVALAFRALTMVLNSAYVSATWFVFGWIIIIESLFQVDVPQAAETVILILVLLFSIWWHTLIVSAGKSSAWAQRASGGQKPLQLKALWRKVLDLLAYPFVILNKLVAAFSLILGMAFNQKAKPQTMGQIKEHVFKKLDIRGVGTMMLKLGLSITAKRMVNQAMKGVPERKLAVSLLGQTFAAMDIDGMQRVIFEMRQGSGDITKVLDDVFPAVLKAVRQQNPKLSPAELLAAWEKAKSALLDGFLKRAKQQAKPLVISYCGLKDAAQKAYVASLLDMLTLAELTTIVRLARNGRFDLGDLMALGRARASEQAAKAAKKKASPSPSASPATGAKDSDPKKEGQAGSAEAEAAQPGAIQTDVEAKPHAAPSQTAEASHGAAPAPDSALAVGDEDTAKAALEKSHEKAVAKLAEAMADIIKVQEAMQKVPVLGKAIVTLQAKIRLLIFKTLGHVPLIGPVLVKIGSAAQAKLKIMVIAKGLRRAAKQFGIPLAQVADVAKKLAAQDEYLDDALEQLLCPAAAMAGGKAVKNEKGNTGGGLTGLVLQQVRERGPSACREWLLFCMVELLEVDLMQAEQFVKKLTLKALIALGQEILQGGFPFLACTKLAKLNVDVITFDVPAAAVSDGISDDQLAFDFKEPPVVVGVSEDWANKLANETDSQAPGKFDKLAFVGSRPAGSFTKEELQQELAEAKGADVSLKLRFKRGLDIDFAERFQEVLPSVLRRLLGVPLDEGKLLARNLTMDHMQRLVFILLNGGLKKLNDLALELSVEVNFQQAFRAHIPSLVVRKFGFSLRGATRFASKLDQESFLTRLMTDVGLGDLETMSYILAKFDLVALDRLHSKRFAPRVQLSKFLKTKATEDDGVCLAVDASGSFVLLRKGVAQGKLREDTLAVVLGIWREYQAVHLDELRAVKGVEPWSGPAAVEQLKAATTDHLELQLSKTPFQWPDDVIKKAELEEKDAAAACRE</sequence>
<feature type="transmembrane region" description="Helical" evidence="2">
    <location>
        <begin position="261"/>
        <end position="280"/>
    </location>
</feature>
<feature type="compositionally biased region" description="Low complexity" evidence="1">
    <location>
        <begin position="556"/>
        <end position="571"/>
    </location>
</feature>
<feature type="transmembrane region" description="Helical" evidence="2">
    <location>
        <begin position="200"/>
        <end position="223"/>
    </location>
</feature>
<feature type="region of interest" description="Disordered" evidence="1">
    <location>
        <begin position="526"/>
        <end position="608"/>
    </location>
</feature>
<proteinExistence type="predicted"/>
<comment type="caution">
    <text evidence="3">The sequence shown here is derived from an EMBL/GenBank/DDBJ whole genome shotgun (WGS) entry which is preliminary data.</text>
</comment>
<protein>
    <submittedName>
        <fullName evidence="3">Uncharacterized protein</fullName>
    </submittedName>
</protein>
<dbReference type="EMBL" id="CAJNNW010032090">
    <property type="protein sequence ID" value="CAE8711018.1"/>
    <property type="molecule type" value="Genomic_DNA"/>
</dbReference>
<keyword evidence="2" id="KW-0472">Membrane</keyword>
<evidence type="ECO:0000256" key="2">
    <source>
        <dbReference type="SAM" id="Phobius"/>
    </source>
</evidence>
<keyword evidence="2" id="KW-1133">Transmembrane helix</keyword>
<evidence type="ECO:0000313" key="3">
    <source>
        <dbReference type="EMBL" id="CAE8711018.1"/>
    </source>
</evidence>
<name>A0A813KWH4_POLGL</name>
<evidence type="ECO:0000256" key="1">
    <source>
        <dbReference type="SAM" id="MobiDB-lite"/>
    </source>
</evidence>
<accession>A0A813KWH4</accession>
<organism evidence="3 4">
    <name type="scientific">Polarella glacialis</name>
    <name type="common">Dinoflagellate</name>
    <dbReference type="NCBI Taxonomy" id="89957"/>
    <lineage>
        <taxon>Eukaryota</taxon>
        <taxon>Sar</taxon>
        <taxon>Alveolata</taxon>
        <taxon>Dinophyceae</taxon>
        <taxon>Suessiales</taxon>
        <taxon>Suessiaceae</taxon>
        <taxon>Polarella</taxon>
    </lineage>
</organism>
<dbReference type="AlphaFoldDB" id="A0A813KWH4"/>
<feature type="non-terminal residue" evidence="3">
    <location>
        <position position="1"/>
    </location>
</feature>
<feature type="transmembrane region" description="Helical" evidence="2">
    <location>
        <begin position="229"/>
        <end position="249"/>
    </location>
</feature>